<dbReference type="InterPro" id="IPR035905">
    <property type="entry name" value="Barstar-like_sf"/>
</dbReference>
<evidence type="ECO:0000313" key="2">
    <source>
        <dbReference type="Proteomes" id="UP001163328"/>
    </source>
</evidence>
<accession>A0ABY6LYG9</accession>
<reference evidence="1" key="1">
    <citation type="submission" date="2021-08" db="EMBL/GenBank/DDBJ databases">
        <title>Flavobacterium sp. strain CC-SYL302.</title>
        <authorList>
            <person name="Lin S.-Y."/>
            <person name="Lee T.-H."/>
            <person name="Young C.-C."/>
        </authorList>
    </citation>
    <scope>NUCLEOTIDE SEQUENCE</scope>
    <source>
        <strain evidence="1">CC-SYL302</strain>
    </source>
</reference>
<name>A0ABY6LYG9_9FLAO</name>
<keyword evidence="2" id="KW-1185">Reference proteome</keyword>
<evidence type="ECO:0000313" key="1">
    <source>
        <dbReference type="EMBL" id="UYW01385.1"/>
    </source>
</evidence>
<dbReference type="EMBL" id="CP081495">
    <property type="protein sequence ID" value="UYW01385.1"/>
    <property type="molecule type" value="Genomic_DNA"/>
</dbReference>
<organism evidence="1 2">
    <name type="scientific">Flavobacterium agricola</name>
    <dbReference type="NCBI Taxonomy" id="2870839"/>
    <lineage>
        <taxon>Bacteria</taxon>
        <taxon>Pseudomonadati</taxon>
        <taxon>Bacteroidota</taxon>
        <taxon>Flavobacteriia</taxon>
        <taxon>Flavobacteriales</taxon>
        <taxon>Flavobacteriaceae</taxon>
        <taxon>Flavobacterium</taxon>
    </lineage>
</organism>
<dbReference type="RefSeq" id="WP_264433853.1">
    <property type="nucleotide sequence ID" value="NZ_CP081495.1"/>
</dbReference>
<dbReference type="SUPFAM" id="SSF52038">
    <property type="entry name" value="Barstar-related"/>
    <property type="match status" value="1"/>
</dbReference>
<sequence>MKTFYIEGKNVVSIPSFYIEINRLLMQNETWQLGESLDALNDVLYSGFSAIANHKKILFIWNNSQISRVNLGLQTTRTYLETKLNNTMYNKKLIQKQLDELVQGTGSTYF</sequence>
<proteinExistence type="predicted"/>
<dbReference type="Proteomes" id="UP001163328">
    <property type="component" value="Chromosome"/>
</dbReference>
<protein>
    <submittedName>
        <fullName evidence="1">Ribonuclease inhibitor</fullName>
    </submittedName>
</protein>
<gene>
    <name evidence="1" type="ORF">K5I29_13300</name>
</gene>